<name>A0A165F3S9_9APHY</name>
<proteinExistence type="predicted"/>
<dbReference type="GeneID" id="63825512"/>
<dbReference type="Proteomes" id="UP000076871">
    <property type="component" value="Unassembled WGS sequence"/>
</dbReference>
<evidence type="ECO:0000313" key="2">
    <source>
        <dbReference type="Proteomes" id="UP000076871"/>
    </source>
</evidence>
<sequence>MPAVHRAPFAAGCHLQRDISFSISPRQVSDGVVDGSPYAAADLSSIRFQTGLFLPAQIRETLQVSIVPAIHGRFSAANAQHAVPFPQATKISHPGVDHAGISRSLPYSPMPHRRIYRSTRAGVASHKLLEFRIRTPSLRPITMGLNTAVYQSIRISAKTHRGSSSGNE</sequence>
<evidence type="ECO:0000313" key="1">
    <source>
        <dbReference type="EMBL" id="KZT08323.1"/>
    </source>
</evidence>
<protein>
    <submittedName>
        <fullName evidence="1">Uncharacterized protein</fullName>
    </submittedName>
</protein>
<dbReference type="AlphaFoldDB" id="A0A165F3S9"/>
<dbReference type="EMBL" id="KV427615">
    <property type="protein sequence ID" value="KZT08323.1"/>
    <property type="molecule type" value="Genomic_DNA"/>
</dbReference>
<reference evidence="1 2" key="1">
    <citation type="journal article" date="2016" name="Mol. Biol. Evol.">
        <title>Comparative Genomics of Early-Diverging Mushroom-Forming Fungi Provides Insights into the Origins of Lignocellulose Decay Capabilities.</title>
        <authorList>
            <person name="Nagy L.G."/>
            <person name="Riley R."/>
            <person name="Tritt A."/>
            <person name="Adam C."/>
            <person name="Daum C."/>
            <person name="Floudas D."/>
            <person name="Sun H."/>
            <person name="Yadav J.S."/>
            <person name="Pangilinan J."/>
            <person name="Larsson K.H."/>
            <person name="Matsuura K."/>
            <person name="Barry K."/>
            <person name="Labutti K."/>
            <person name="Kuo R."/>
            <person name="Ohm R.A."/>
            <person name="Bhattacharya S.S."/>
            <person name="Shirouzu T."/>
            <person name="Yoshinaga Y."/>
            <person name="Martin F.M."/>
            <person name="Grigoriev I.V."/>
            <person name="Hibbett D.S."/>
        </authorList>
    </citation>
    <scope>NUCLEOTIDE SEQUENCE [LARGE SCALE GENOMIC DNA]</scope>
    <source>
        <strain evidence="1 2">93-53</strain>
    </source>
</reference>
<organism evidence="1 2">
    <name type="scientific">Laetiporus sulphureus 93-53</name>
    <dbReference type="NCBI Taxonomy" id="1314785"/>
    <lineage>
        <taxon>Eukaryota</taxon>
        <taxon>Fungi</taxon>
        <taxon>Dikarya</taxon>
        <taxon>Basidiomycota</taxon>
        <taxon>Agaricomycotina</taxon>
        <taxon>Agaricomycetes</taxon>
        <taxon>Polyporales</taxon>
        <taxon>Laetiporus</taxon>
    </lineage>
</organism>
<dbReference type="RefSeq" id="XP_040766063.1">
    <property type="nucleotide sequence ID" value="XM_040908483.1"/>
</dbReference>
<keyword evidence="2" id="KW-1185">Reference proteome</keyword>
<accession>A0A165F3S9</accession>
<dbReference type="InParanoid" id="A0A165F3S9"/>
<gene>
    <name evidence="1" type="ORF">LAESUDRAFT_723812</name>
</gene>